<evidence type="ECO:0000313" key="1">
    <source>
        <dbReference type="EMBL" id="JAH98966.1"/>
    </source>
</evidence>
<proteinExistence type="predicted"/>
<reference evidence="1" key="2">
    <citation type="journal article" date="2015" name="Fish Shellfish Immunol.">
        <title>Early steps in the European eel (Anguilla anguilla)-Vibrio vulnificus interaction in the gills: Role of the RtxA13 toxin.</title>
        <authorList>
            <person name="Callol A."/>
            <person name="Pajuelo D."/>
            <person name="Ebbesson L."/>
            <person name="Teles M."/>
            <person name="MacKenzie S."/>
            <person name="Amaro C."/>
        </authorList>
    </citation>
    <scope>NUCLEOTIDE SEQUENCE</scope>
</reference>
<name>A0A0E9X939_ANGAN</name>
<reference evidence="1" key="1">
    <citation type="submission" date="2014-11" db="EMBL/GenBank/DDBJ databases">
        <authorList>
            <person name="Amaro Gonzalez C."/>
        </authorList>
    </citation>
    <scope>NUCLEOTIDE SEQUENCE</scope>
</reference>
<accession>A0A0E9X939</accession>
<organism evidence="1">
    <name type="scientific">Anguilla anguilla</name>
    <name type="common">European freshwater eel</name>
    <name type="synonym">Muraena anguilla</name>
    <dbReference type="NCBI Taxonomy" id="7936"/>
    <lineage>
        <taxon>Eukaryota</taxon>
        <taxon>Metazoa</taxon>
        <taxon>Chordata</taxon>
        <taxon>Craniata</taxon>
        <taxon>Vertebrata</taxon>
        <taxon>Euteleostomi</taxon>
        <taxon>Actinopterygii</taxon>
        <taxon>Neopterygii</taxon>
        <taxon>Teleostei</taxon>
        <taxon>Anguilliformes</taxon>
        <taxon>Anguillidae</taxon>
        <taxon>Anguilla</taxon>
    </lineage>
</organism>
<dbReference type="EMBL" id="GBXM01009611">
    <property type="protein sequence ID" value="JAH98966.1"/>
    <property type="molecule type" value="Transcribed_RNA"/>
</dbReference>
<dbReference type="AlphaFoldDB" id="A0A0E9X939"/>
<protein>
    <submittedName>
        <fullName evidence="1">Uncharacterized protein</fullName>
    </submittedName>
</protein>
<sequence length="158" mass="17397">MKMQKKTRAPLSISCISPPESTQCLHMVGANQKSNTWWWDGVAGRDSLNPQELHVEDEGGVARDDGSVPLTPVGVIGRAGQLGPLPHAHLLNAFIPAPDHIPFPNLKRERLVSFPGGVERFSVCQASNIMHHALLSWFGKSFSVSRMNRLNLDSHFVL</sequence>